<gene>
    <name evidence="2" type="ORF">V1477_010214</name>
</gene>
<proteinExistence type="predicted"/>
<accession>A0ABD2CA19</accession>
<dbReference type="Proteomes" id="UP001607303">
    <property type="component" value="Unassembled WGS sequence"/>
</dbReference>
<dbReference type="AlphaFoldDB" id="A0ABD2CA19"/>
<name>A0ABD2CA19_VESMC</name>
<reference evidence="2 3" key="1">
    <citation type="journal article" date="2024" name="Ann. Entomol. Soc. Am.">
        <title>Genomic analyses of the southern and eastern yellowjacket wasps (Hymenoptera: Vespidae) reveal evolutionary signatures of social life.</title>
        <authorList>
            <person name="Catto M.A."/>
            <person name="Caine P.B."/>
            <person name="Orr S.E."/>
            <person name="Hunt B.G."/>
            <person name="Goodisman M.A.D."/>
        </authorList>
    </citation>
    <scope>NUCLEOTIDE SEQUENCE [LARGE SCALE GENOMIC DNA]</scope>
    <source>
        <strain evidence="2">232</strain>
        <tissue evidence="2">Head and thorax</tissue>
    </source>
</reference>
<feature type="region of interest" description="Disordered" evidence="1">
    <location>
        <begin position="1"/>
        <end position="39"/>
    </location>
</feature>
<evidence type="ECO:0000313" key="2">
    <source>
        <dbReference type="EMBL" id="KAL2741153.1"/>
    </source>
</evidence>
<keyword evidence="3" id="KW-1185">Reference proteome</keyword>
<feature type="compositionally biased region" description="Basic and acidic residues" evidence="1">
    <location>
        <begin position="12"/>
        <end position="32"/>
    </location>
</feature>
<sequence length="78" mass="8866">MTQETVTNRLENIGDKITNTEEKNGREKVEQKSKRHEKQQIIEGHPSFDASAVKSGTRACFESGKLAKKLPELLLTRR</sequence>
<organism evidence="2 3">
    <name type="scientific">Vespula maculifrons</name>
    <name type="common">Eastern yellow jacket</name>
    <name type="synonym">Wasp</name>
    <dbReference type="NCBI Taxonomy" id="7453"/>
    <lineage>
        <taxon>Eukaryota</taxon>
        <taxon>Metazoa</taxon>
        <taxon>Ecdysozoa</taxon>
        <taxon>Arthropoda</taxon>
        <taxon>Hexapoda</taxon>
        <taxon>Insecta</taxon>
        <taxon>Pterygota</taxon>
        <taxon>Neoptera</taxon>
        <taxon>Endopterygota</taxon>
        <taxon>Hymenoptera</taxon>
        <taxon>Apocrita</taxon>
        <taxon>Aculeata</taxon>
        <taxon>Vespoidea</taxon>
        <taxon>Vespidae</taxon>
        <taxon>Vespinae</taxon>
        <taxon>Vespula</taxon>
    </lineage>
</organism>
<dbReference type="EMBL" id="JAYRBN010000059">
    <property type="protein sequence ID" value="KAL2741153.1"/>
    <property type="molecule type" value="Genomic_DNA"/>
</dbReference>
<evidence type="ECO:0000313" key="3">
    <source>
        <dbReference type="Proteomes" id="UP001607303"/>
    </source>
</evidence>
<protein>
    <submittedName>
        <fullName evidence="2">Uncharacterized protein</fullName>
    </submittedName>
</protein>
<evidence type="ECO:0000256" key="1">
    <source>
        <dbReference type="SAM" id="MobiDB-lite"/>
    </source>
</evidence>
<comment type="caution">
    <text evidence="2">The sequence shown here is derived from an EMBL/GenBank/DDBJ whole genome shotgun (WGS) entry which is preliminary data.</text>
</comment>
<feature type="compositionally biased region" description="Polar residues" evidence="1">
    <location>
        <begin position="1"/>
        <end position="10"/>
    </location>
</feature>